<dbReference type="Proteomes" id="UP000652761">
    <property type="component" value="Unassembled WGS sequence"/>
</dbReference>
<gene>
    <name evidence="10" type="ORF">Taro_037509</name>
</gene>
<name>A0A843WGG2_COLES</name>
<dbReference type="AlphaFoldDB" id="A0A843WGG2"/>
<sequence>MENEAKTESHLSSAAAFVEGGIQEACDDACSICLESFCDSDPSTVTGCKHEFHLQCILEWCRFGLYLPHIFLNFTLHFSFFD</sequence>
<proteinExistence type="predicted"/>
<dbReference type="PROSITE" id="PS50089">
    <property type="entry name" value="ZF_RING_2"/>
    <property type="match status" value="1"/>
</dbReference>
<dbReference type="InterPro" id="IPR001841">
    <property type="entry name" value="Znf_RING"/>
</dbReference>
<evidence type="ECO:0000256" key="1">
    <source>
        <dbReference type="ARBA" id="ARBA00000900"/>
    </source>
</evidence>
<keyword evidence="5 8" id="KW-0863">Zinc-finger</keyword>
<keyword evidence="3" id="KW-0808">Transferase</keyword>
<dbReference type="GO" id="GO:0008270">
    <property type="term" value="F:zinc ion binding"/>
    <property type="evidence" value="ECO:0007669"/>
    <property type="project" value="UniProtKB-KW"/>
</dbReference>
<keyword evidence="4" id="KW-0479">Metal-binding</keyword>
<evidence type="ECO:0000256" key="8">
    <source>
        <dbReference type="PROSITE-ProRule" id="PRU00175"/>
    </source>
</evidence>
<keyword evidence="6" id="KW-0833">Ubl conjugation pathway</keyword>
<dbReference type="Pfam" id="PF17123">
    <property type="entry name" value="zf-RING_11"/>
    <property type="match status" value="1"/>
</dbReference>
<protein>
    <recommendedName>
        <fullName evidence="2">RING-type E3 ubiquitin transferase</fullName>
        <ecNumber evidence="2">2.3.2.27</ecNumber>
    </recommendedName>
</protein>
<dbReference type="Gene3D" id="3.30.40.10">
    <property type="entry name" value="Zinc/RING finger domain, C3HC4 (zinc finger)"/>
    <property type="match status" value="1"/>
</dbReference>
<dbReference type="GO" id="GO:0061630">
    <property type="term" value="F:ubiquitin protein ligase activity"/>
    <property type="evidence" value="ECO:0007669"/>
    <property type="project" value="UniProtKB-EC"/>
</dbReference>
<evidence type="ECO:0000256" key="2">
    <source>
        <dbReference type="ARBA" id="ARBA00012483"/>
    </source>
</evidence>
<dbReference type="EC" id="2.3.2.27" evidence="2"/>
<dbReference type="PANTHER" id="PTHR46463:SF27">
    <property type="entry name" value="OS03G0788800 PROTEIN"/>
    <property type="match status" value="1"/>
</dbReference>
<evidence type="ECO:0000256" key="5">
    <source>
        <dbReference type="ARBA" id="ARBA00022771"/>
    </source>
</evidence>
<evidence type="ECO:0000313" key="10">
    <source>
        <dbReference type="EMBL" id="MQM04701.1"/>
    </source>
</evidence>
<dbReference type="SUPFAM" id="SSF57850">
    <property type="entry name" value="RING/U-box"/>
    <property type="match status" value="1"/>
</dbReference>
<dbReference type="OrthoDB" id="784557at2759"/>
<evidence type="ECO:0000256" key="4">
    <source>
        <dbReference type="ARBA" id="ARBA00022723"/>
    </source>
</evidence>
<dbReference type="PANTHER" id="PTHR46463">
    <property type="entry name" value="ZINC FINGER, RING/FYVE/PHD-TYPE"/>
    <property type="match status" value="1"/>
</dbReference>
<evidence type="ECO:0000256" key="6">
    <source>
        <dbReference type="ARBA" id="ARBA00022786"/>
    </source>
</evidence>
<reference evidence="10" key="1">
    <citation type="submission" date="2017-07" db="EMBL/GenBank/DDBJ databases">
        <title>Taro Niue Genome Assembly and Annotation.</title>
        <authorList>
            <person name="Atibalentja N."/>
            <person name="Keating K."/>
            <person name="Fields C.J."/>
        </authorList>
    </citation>
    <scope>NUCLEOTIDE SEQUENCE</scope>
    <source>
        <strain evidence="10">Niue_2</strain>
        <tissue evidence="10">Leaf</tissue>
    </source>
</reference>
<dbReference type="EMBL" id="NMUH01003268">
    <property type="protein sequence ID" value="MQM04701.1"/>
    <property type="molecule type" value="Genomic_DNA"/>
</dbReference>
<organism evidence="10 11">
    <name type="scientific">Colocasia esculenta</name>
    <name type="common">Wild taro</name>
    <name type="synonym">Arum esculentum</name>
    <dbReference type="NCBI Taxonomy" id="4460"/>
    <lineage>
        <taxon>Eukaryota</taxon>
        <taxon>Viridiplantae</taxon>
        <taxon>Streptophyta</taxon>
        <taxon>Embryophyta</taxon>
        <taxon>Tracheophyta</taxon>
        <taxon>Spermatophyta</taxon>
        <taxon>Magnoliopsida</taxon>
        <taxon>Liliopsida</taxon>
        <taxon>Araceae</taxon>
        <taxon>Aroideae</taxon>
        <taxon>Colocasieae</taxon>
        <taxon>Colocasia</taxon>
    </lineage>
</organism>
<comment type="catalytic activity">
    <reaction evidence="1">
        <text>S-ubiquitinyl-[E2 ubiquitin-conjugating enzyme]-L-cysteine + [acceptor protein]-L-lysine = [E2 ubiquitin-conjugating enzyme]-L-cysteine + N(6)-ubiquitinyl-[acceptor protein]-L-lysine.</text>
        <dbReference type="EC" id="2.3.2.27"/>
    </reaction>
</comment>
<dbReference type="InterPro" id="IPR013083">
    <property type="entry name" value="Znf_RING/FYVE/PHD"/>
</dbReference>
<evidence type="ECO:0000259" key="9">
    <source>
        <dbReference type="PROSITE" id="PS50089"/>
    </source>
</evidence>
<evidence type="ECO:0000256" key="7">
    <source>
        <dbReference type="ARBA" id="ARBA00022833"/>
    </source>
</evidence>
<comment type="caution">
    <text evidence="10">The sequence shown here is derived from an EMBL/GenBank/DDBJ whole genome shotgun (WGS) entry which is preliminary data.</text>
</comment>
<evidence type="ECO:0000313" key="11">
    <source>
        <dbReference type="Proteomes" id="UP000652761"/>
    </source>
</evidence>
<keyword evidence="11" id="KW-1185">Reference proteome</keyword>
<feature type="domain" description="RING-type" evidence="9">
    <location>
        <begin position="30"/>
        <end position="60"/>
    </location>
</feature>
<accession>A0A843WGG2</accession>
<keyword evidence="7" id="KW-0862">Zinc</keyword>
<evidence type="ECO:0000256" key="3">
    <source>
        <dbReference type="ARBA" id="ARBA00022679"/>
    </source>
</evidence>